<dbReference type="InterPro" id="IPR036116">
    <property type="entry name" value="FN3_sf"/>
</dbReference>
<feature type="compositionally biased region" description="Polar residues" evidence="2">
    <location>
        <begin position="2233"/>
        <end position="2246"/>
    </location>
</feature>
<dbReference type="SMART" id="SM00060">
    <property type="entry name" value="FN3"/>
    <property type="match status" value="10"/>
</dbReference>
<dbReference type="InterPro" id="IPR031325">
    <property type="entry name" value="RHS_repeat"/>
</dbReference>
<dbReference type="SMART" id="SM00758">
    <property type="entry name" value="PA14"/>
    <property type="match status" value="1"/>
</dbReference>
<feature type="compositionally biased region" description="Pro residues" evidence="2">
    <location>
        <begin position="4750"/>
        <end position="4775"/>
    </location>
</feature>
<dbReference type="InterPro" id="IPR006530">
    <property type="entry name" value="YD"/>
</dbReference>
<feature type="region of interest" description="Disordered" evidence="2">
    <location>
        <begin position="645"/>
        <end position="664"/>
    </location>
</feature>
<dbReference type="PANTHER" id="PTHR32305:SF15">
    <property type="entry name" value="PROTEIN RHSA-RELATED"/>
    <property type="match status" value="1"/>
</dbReference>
<name>A0A178IPB5_9BACT</name>
<dbReference type="InterPro" id="IPR013783">
    <property type="entry name" value="Ig-like_fold"/>
</dbReference>
<dbReference type="Pfam" id="PF25023">
    <property type="entry name" value="TEN_YD-shell"/>
    <property type="match status" value="1"/>
</dbReference>
<feature type="domain" description="Fibronectin type-III" evidence="3">
    <location>
        <begin position="2427"/>
        <end position="2519"/>
    </location>
</feature>
<feature type="domain" description="Fibronectin type-III" evidence="3">
    <location>
        <begin position="849"/>
        <end position="936"/>
    </location>
</feature>
<gene>
    <name evidence="5" type="ORF">AW736_01935</name>
</gene>
<feature type="domain" description="Fibronectin type-III" evidence="3">
    <location>
        <begin position="221"/>
        <end position="311"/>
    </location>
</feature>
<evidence type="ECO:0000256" key="1">
    <source>
        <dbReference type="ARBA" id="ARBA00022737"/>
    </source>
</evidence>
<evidence type="ECO:0000256" key="2">
    <source>
        <dbReference type="SAM" id="MobiDB-lite"/>
    </source>
</evidence>
<dbReference type="InterPro" id="IPR011658">
    <property type="entry name" value="PA14_dom"/>
</dbReference>
<dbReference type="NCBIfam" id="TIGR01643">
    <property type="entry name" value="YD_repeat_2x"/>
    <property type="match status" value="7"/>
</dbReference>
<dbReference type="SUPFAM" id="SSF56988">
    <property type="entry name" value="Anthrax protective antigen"/>
    <property type="match status" value="1"/>
</dbReference>
<dbReference type="PROSITE" id="PS50853">
    <property type="entry name" value="FN3"/>
    <property type="match status" value="9"/>
</dbReference>
<comment type="caution">
    <text evidence="5">The sequence shown here is derived from an EMBL/GenBank/DDBJ whole genome shotgun (WGS) entry which is preliminary data.</text>
</comment>
<dbReference type="Pfam" id="PF13290">
    <property type="entry name" value="CHB_HEX_C_1"/>
    <property type="match status" value="1"/>
</dbReference>
<dbReference type="CDD" id="cd00063">
    <property type="entry name" value="FN3"/>
    <property type="match status" value="8"/>
</dbReference>
<accession>A0A178IPB5</accession>
<dbReference type="Gene3D" id="2.180.10.10">
    <property type="entry name" value="RHS repeat-associated core"/>
    <property type="match status" value="5"/>
</dbReference>
<dbReference type="RefSeq" id="WP_334318988.1">
    <property type="nucleotide sequence ID" value="NZ_KV441839.1"/>
</dbReference>
<dbReference type="PROSITE" id="PS51820">
    <property type="entry name" value="PA14"/>
    <property type="match status" value="1"/>
</dbReference>
<dbReference type="Pfam" id="PF07691">
    <property type="entry name" value="PA14"/>
    <property type="match status" value="1"/>
</dbReference>
<dbReference type="InterPro" id="IPR037524">
    <property type="entry name" value="PA14/GLEYA"/>
</dbReference>
<feature type="domain" description="Fibronectin type-III" evidence="3">
    <location>
        <begin position="1800"/>
        <end position="1890"/>
    </location>
</feature>
<dbReference type="Pfam" id="PF17957">
    <property type="entry name" value="Big_7"/>
    <property type="match status" value="1"/>
</dbReference>
<dbReference type="InterPro" id="IPR056823">
    <property type="entry name" value="TEN-like_YD-shell"/>
</dbReference>
<dbReference type="STRING" id="1184151.AW736_01935"/>
<feature type="region of interest" description="Disordered" evidence="2">
    <location>
        <begin position="4703"/>
        <end position="4832"/>
    </location>
</feature>
<dbReference type="Pfam" id="PF00041">
    <property type="entry name" value="fn3"/>
    <property type="match status" value="5"/>
</dbReference>
<dbReference type="InterPro" id="IPR050708">
    <property type="entry name" value="T6SS_VgrG/RHS"/>
</dbReference>
<feature type="domain" description="Fibronectin type-III" evidence="3">
    <location>
        <begin position="1166"/>
        <end position="1255"/>
    </location>
</feature>
<evidence type="ECO:0000313" key="6">
    <source>
        <dbReference type="Proteomes" id="UP000078486"/>
    </source>
</evidence>
<dbReference type="InterPro" id="IPR026876">
    <property type="entry name" value="Fn3_assoc_repeat"/>
</dbReference>
<dbReference type="Gene3D" id="2.60.120.200">
    <property type="match status" value="1"/>
</dbReference>
<dbReference type="EMBL" id="LRRQ01000016">
    <property type="protein sequence ID" value="OAM91713.1"/>
    <property type="molecule type" value="Genomic_DNA"/>
</dbReference>
<dbReference type="Pfam" id="PF05593">
    <property type="entry name" value="RHS_repeat"/>
    <property type="match status" value="2"/>
</dbReference>
<keyword evidence="6" id="KW-1185">Reference proteome</keyword>
<dbReference type="Pfam" id="PF13287">
    <property type="entry name" value="Fn3_assoc"/>
    <property type="match status" value="1"/>
</dbReference>
<protein>
    <submittedName>
        <fullName evidence="5">Uncharacterized protein</fullName>
    </submittedName>
</protein>
<dbReference type="SUPFAM" id="SSF49478">
    <property type="entry name" value="Cna protein B-type domain"/>
    <property type="match status" value="1"/>
</dbReference>
<dbReference type="Proteomes" id="UP000078486">
    <property type="component" value="Unassembled WGS sequence"/>
</dbReference>
<dbReference type="SUPFAM" id="SSF49265">
    <property type="entry name" value="Fibronectin type III"/>
    <property type="match status" value="5"/>
</dbReference>
<evidence type="ECO:0000313" key="5">
    <source>
        <dbReference type="EMBL" id="OAM91713.1"/>
    </source>
</evidence>
<dbReference type="InterPro" id="IPR003961">
    <property type="entry name" value="FN3_dom"/>
</dbReference>
<feature type="domain" description="Fibronectin type-III" evidence="3">
    <location>
        <begin position="3659"/>
        <end position="3758"/>
    </location>
</feature>
<dbReference type="NCBIfam" id="TIGR03696">
    <property type="entry name" value="Rhs_assc_core"/>
    <property type="match status" value="1"/>
</dbReference>
<feature type="domain" description="PA14" evidence="4">
    <location>
        <begin position="2785"/>
        <end position="2925"/>
    </location>
</feature>
<evidence type="ECO:0000259" key="4">
    <source>
        <dbReference type="PROSITE" id="PS51820"/>
    </source>
</evidence>
<feature type="domain" description="Fibronectin type-III" evidence="3">
    <location>
        <begin position="2111"/>
        <end position="2199"/>
    </location>
</feature>
<sequence>MRLWLKADAGIVADAEGRMEQWQDQSGNANHAAQPGANNRPEVRAAGLNEFPVVGFDATQSQYLQLPNVMSGATEGEVFILVRSAEASGQRRGLWQFNTYGSMHPYEDGRIFESFGVRNSNYYYDTGTPPDITQWRLYNVSAKNDEWVSRFNGRMHFRTANGTITWTASPVLGSGYSGAKFNGEMAEVIIYDHVLSAGERQAVERYLAGKYKLGGTEVPDAPTELKVRAIGSTQAGLTWQSNGNEWVRFEVERKAEAGAWALVATVSGRSWMDEGLVPGASYTYRVTAVNPKGKSESSDEVDVAMSITGASMPTEGMRLWLRPDGLSEGPLGSWTDYSGLGNSANAPSASNSPEVASGEAGLNGWPVIKFDAAKSQYFNLPNLMNGASEGEVFILVRSAEASGQRRGLWQFNTYGSMHPYEDGRILESFGARNSNYYYDTGTPPDITQWRLYNVSAKNDEWVSRFDGRVHFRTANGTITWTASPVLGSGYSGAKFNGEMAEVIIYDHVLSAGERQAVERYLAGKYELGGTEVPDAPTELKARPIGSTQAGLTWQSDGSEWVWFEVERKTGDGEWATVATVAGRSWMDEGLVPGMSYTYRVTAINPNGKSEPSDEVDVAMSTTGASMPMEGMRLWLRPDGLVDGPLGSWTDNSGAGNSANAPAASNSPEVVSGAAGLNGWPVVKFDAAKSQYLNLPNLMNGASAGEVFILVRSAEASGQRRGLWQFNTYGSMHPYEDGRIFESFGVRNSNYYYDTGTPPDITQWRLYNVSAKNDEWVSRFDGRMHFRTANGTITWTASPVLGSGYSGAKFNGEMAEVIIYDHVLSAGERQAVERYLAGKYELGGTEVPDAPAELKARSIGSTQAGLTWQSDGDEWTWFEVDRKTGDGEWATVATVAGHSWMDEGLTAGASYSYRVVAVNPNGKGESSNEASITMPDISASMPTVGMRLWLRPDGLADGPLGSWTDYSGLGNTANAPSANNSPEVVSGEVGLNGWPVVKFDAAKSQYLNLPNLMNGATEGEVFILVRSAEASGQRRSLWTFGTNASLYPYSDGSVHEGFGVPSSNLNNTGMPPDITQWRLYNVSAKNGEWISRFDGSVHFRVTGKTVGWNSGPVLGGGYNYSYGNLYFNGEMAEIIIYDHVLSAGERQAVERYLADKYELGGTEVPDAPTELKARSIGSTQAGLTWQSDGGEWVWFEVERKTTGGDWAVVTTVSGRSWMDEGLTAGASYSYRVVAVNPNGKSEPGDEADVVMPTDGSSMPTVGIRLWLRPDGLADGPLGSWTDYSGLGNSANAPSANNSPEVVSGEAGLNGWPVVKFDATKNQYLNLPNLMNGAAEGEVFILVRSAEASGQRRSLWTLGSYASMYPYSDGSVHESFGIPNYSLNNMGVPPDITQWRLYNVSAKNGEWISRFDGSVHFRVTDKTVGWSSSPVLGGGYNYSYGNLYFNGEMAEVIIYDHVLSAGERQAVERYLAGKYELGGTGMPDAPTELKARSIGSTQAGLTWQSDGGEWVWFEVERKTAGGDWAVVTTVAGRSWMDEGLTPGASYRYRVVAVNPNGKSEPSHEADVAMPTDGSSMPTVGMRLWLRPDGLSEGPLGSWTDYSGLGNSANAPSANNSPEVVSGEAGLNGWPVVKFDATKSQYLNLPNLMNGTAEGEVFILVRSAEASGQRRSLWTLGSYASMYPYSDGSVHESFGIPNYSLNNMGVPPDIRQWRLYNVSAKNGEWISRFDGSVHFRVTDKTVGWSSSPILGGGYNYSYGNLYFSGEMAEVIIYDHVLSAEERQAVERYLVNKYNHLTPDVPPVPVNLQAAALSSTQASVSWDSATETRIGEYYVLERKTGAEDYVHLADIFRGRVWLDTGLVSGETYTYRIKTANASGESDWSDEASVTMPDGGATMPVSGLRLWLRADRGIGNDPLSVSRWRDQSGRGNDAEVLSGAAPRQVADGAGERLALQFTSTTSAMGIPSKFMKDAGTGALYVVLNPDPQTTRRKVLQIEANGGLYYPSDATQGITDDFGRSGQPVSVSIPSNWTMSNTWRAYRVESSGNGWAAWLDGMKLGEASGEANFEGSTSIGGNSWTGRIAEILVYDRVLSEEENAALDARLRERYWAESENAPTGLTAQALGERLVRLAWSTVPGDANVYEIERRLSPSGGWIKIAEATRASVWLDGTAGPATAYDYRVRLRQPAISSWSGEASVTTPAPVDVSGVATEGLKLWLRADAGVEGQPAIQRWIDQSGNGYHLSQPNPAQQPGLAQGDQGELAVLFAGAGQQMPSTHRPLSSSSPSGDLFVVVRSPSATRARAWSVTQSAGTYYPNHADAGSILDSFGRSGAEYAVPVPEGQPLADTWRLYETSAGADDWAVRLDGGLLVRIPNGKTYFYNGYVEIGQGQWKGEIAEVLLYDRVLPSGERHALELYLSGKYQLQPAGAPPDPGGLRGQSVDAAKIMLAWDAPEEWRPGIEYVIERQSPASPDEWQIIGAIENATSFLDSGLEPGIAYSYRLSARNFAGISDPCAPVSVTTVSPSETAFPTENILWWLRADAGIPGATSVGIWHDQGSRAWHADQATLASRPLVATASLNGRPTVLFDAPNHAVTPFTQWKTDTTRGEIFTLARIESPALGELSGRWTRIHILPVNDAWSIRAAGREIARLPDWRAFFGNGSTLAYSSGLRELAEFIIFDRALSDGERMTVDAYLENKYAWDGASVRFTPAPGLHAAPLSVSLGASSANPGVIIRYTLDGAEPQPASPVYTAPIAITQSTRIRARAWVDGVAGDEADGLFSIGLPEPAIRDGSGLWAEYCALPDFLENSNYARIDARLDFKGGSSLYMSPLPWNQPLTVRWSGVLMPRFTEPHTLHLDVQNGVKVWLGGDLVIDEPGETGRRDLAIPFQGAAGQPVPVVIEYSKPANTPHYLSLSWSGLSFARNIIPAAFLHSGRDFNTTLATPTATPLSGQLLYGGTVRINPPSGSQVRYTLDGSIPGPLSPLYLEPVTLQQAAAIKARAYRDGYNPGGMMVERYAMDNTGPVLAALQFDQVPVPAVIASRSGVFSIDAQDTAGVARVEFFLDGQLMQTATKPLSGNRYGWTADFSHVPDGGHTLRIIAHDKLGLAGAPFEQAFTLAYPAPAAPVITKPLTGTLVGNPRVEVRGTAEPNATVHVFLQPQGQSASEAVSVKAAGDGAFISYVTLVEGLQTLTARATNRTGTPGPFSTPVSVTVDLTRPGQPLALDARSQPDGRIALVWRAPAEGRPLGYHIYRIDGDVYPAGGSVASATRITSARVSSNNSSYSDRPPADGTYSYAITSVAKIGADEVEGEPSAWAHALSDRIKPSVTQLVWRSVDTPSLDGTFGAGRMGVEFTVSEDLATAPEFSLQTTGGKPQPVSLRETAPRAYAGEITWLPSEVNGPILPSFRGIDPSGNAGTVIENAASAWLDTTAPAVVGLTRIQRTGEGEAIEETEDTPAIRNLPAPVTIGWLAELNEAAQGTPNFYALLTGGSQARQPLLAEVSAADASGRLWQIWHALPGDAGAEQAELLKLQCQTVDELGNEGGEFLVPAEYQIYTSQLPPLATPAHVTARARPAGRVELEWETVPGAIGYSIQTAFAATPDTTPGDAAFADLARVEGATAYAHTPANDGLWFYRVASIRRVADDEGLSAWSEPVMARSDRVPPPSPVNLQSASASNGVSVSWSAPAGGLEDVAHYALYRGTVSTASLSSLQPVATSVARTSTWTVDVNPDGGHPWYHLVSVDAAGNVSAPAVVFWEAGVMPVRRLTLTHETGGSPVLVWEPVPASVYDGFRVAVDGGEPAPGLLPATAATWTDTGYADGARLYTVQTVGAEFTQSRSIELPALGISIPQSASLRRGLVNRIPVELRNHSGGAIKGVSLSLEIDGRVFAAEGAHEIPAGEAMQIPVIAGGGWQAATVLPARIRVSVIPQANVETKLVRDGSLAVHPGTLTTSLEVTNLVRGGQGKVVVTIGNPGDEPVDIEIGRNYGRAVSGEARIRLVDDEGREWGVIPLHTGGTLEETALPGGIVVVRIAPGHSWTSSAYTLPVPLDTPAFLTARLEIDAAYYAREDAARSIKLPGFGAAVRQSTRESDLVAEITGIAPRLSHGDVPVRIDGLATWRANGAPAAATTLILFMERGGYRYREKIVTGLDGAFTHTLPADPLNRGGRYAVWAQAEGIEGRPAVTEEFVIRRVAASPSAFNVRVPRHYTQTSTWQVASGFDNPVANVRLEPVDPVPAGIGLTLPAPVSLASTQTKNLAVTLRGTDTAPDSGVIRLRVVSDDPEGGAAPVEWTQVELRYEWIASSGVLNAAPGSVQLGVIPGGFDSALVTFSNTGYGKLSNLTLDLVPLVEGGAVPAWLRLQGGDAWASLDIGEKREVSLSARAPDTPVAADEVHWVKIRAQSPGLGYAVEVPVEVVLSPEGKGRASIHVVDPWYQLPPEPGQSNPSYDGLPGASVQLQKENSTGQYVLDTLTLATNGLGEVYFDDLPAGRYRLRVSAPKHTTHTGMVVIKPGINHQEQVALDYEPVSITWNVKEVTIQDEYDIEIMAEFETHVPVPVVVVNPTQIRIPSTLRPGQEFLSEVRISNHGLIAADALTLTVPADPYFEIEYEPLPSSRLEAGQEIRLGVRVRVIDTPWKLKDEAAAPQAAPMALAAGAAAASAGGSDCGSWVGPSVIGYTYQCINGILYRRAIYSYLTSSWGPCPPGDGGGGGPVVIFPPGGGAPRGDDDGWGNGFGAGSTVDQSSGGGGGNGNNNPGDPRPPNPPPPDVDCPPPPPPPPPPKCPDPENPECDEECTEPNPEDCDKECDKPNPEDCDKDPPCKEESGNTNPSASRREPAGSWVDLASRQYLDAATDLRIPIPGGDFMVRRDYAGLRWRLHVAEGLQFAEDTLAGRYVIVAGEAYFKATVTAPGTPNPRTGDDSITPLPVPAETVTAGVYVSSGNRSRRIVKNADGTWQWLSGTGGERHYDAAGRFIRAIRRGRLWTTCEYEDGEPRIARLKDATGRVFLTMTGTPGRGVVTLRDHADREIAYTWTESGRLVSYVNVMGRETTYAYGRYGEMLSKTRPGGITTTVTYTDVGEKIQPGAAEIPVPGVPNPMYAPVYVEAVTDAEGRAMRFHYSYDQASRTYYARVVTRAGLMSEKWFDAAGTLMQWKKNGELMFTYAQKDDVATHTYKGRAVRDQLDARGNVIRSTPLAGDATPEIFEYDPVLNKRTRRVGPDGVETRWSYDANGNLLRMEEASGTPLARVTAHTYHPGTNLRASTTDALGRVTTFAYNALGLLVRETAPDGAVTLRDYDTLGRETLLTDALGGQIRYEYDASGHVIRETDALGVQTRRVYDEAGRLVEVREGLSPDAPDGTTAGRVTRHRYDLLGNRVETSRVSLDSDGVTEVAEVVERIAYDADDRVVSRWTHTAGLEEYAYDGQGRLIRARRPTPAGGTVDELSAYDAAGNRIARTWHIETSDAAEIAGTVLPPAEKWDYDGEGRVLTHTVGKGTAHEIVTHYAYDAAGRQTEALVLAQSQSGSGVPPFPESATTAYKYDLLGRMIETSGDRQPRVVTTYDALDRVLTETDALGDVTAYVYDDASHQVIQKRNGRVVATTTYDLLGRVVAEADALGHTQRTRYDALGRATHVSVTAASHPANWWEIPAQLLELRAYEWHGGLASVARPSAGGDAVESYDYDVFGRQTAVTLPTGATIATAYGAGDQPVQITHPGVGGLPSSSETRTYSAVLPSLLVASADRAGVQTLYTHDGLGRVLTATQADMETRMVYDAPGRVVEETIVDSSGVAHTRALRDYDAWGQLVKVTRDDPRDSSVPARVTTYVYDHAGRMVSQQGADTYPITYAHDALGRMILMRDGRDSETRWAYDDLGQLATKTYADGSQWSYTYDAAGRLATRTDALGRATAYTHTPAGQLAGVVYENDAPVSFTYDQQGRQLTMTDATGVTTWTHNLLGQPLTEQVGRLGRTLTSAYDALGRRTAVSVDAANPADTWTLNHAYDTAGRLMQITANTGATFRYTYEPGTGRLVSVLSPVHTVTNTYDPVLGYLKQKENKRTSGNAVLSRHVYTVDAFGQRTAVSLEGPYNSGYTYAYNTAGEIVSAAHKNTASRNRAYRFDAIGNREWATEGGTINPGIPEDPAANATAVTHYTANNLNQYTHVGASLATPVSPAHDANGNMTSDGMGRAFAYDEENRLVSVETETTRVAYAYDGLSRRVRRTEFTRANPLATWTQTADRHYLYDGWNVIAEYEGSGGAGDSPVILARTHIWGIDLSNTEQGAGGVGGLLATRENSQMRYYTYDGNGNVSEVLDANGTAQAHYEYDPFGNTTVSTGTWASSNVWRFSTKPFDAASGLYYYGYRFYDPVLGRWINRDPIEEEGGENLYASVANNTINAVDAIGLSAASWLNSQIENVINNIRHQGMYREENNQSVKIGPFAFRLKYGIIGSVSTNKNGDNCVSVSAYARVFGEYKHKWRLPIPVIGPIIGEFVKTVVEPTVGVSGRITCCECSVGGNGEYMVGGSYCRGDVNINLGVKLGLLRIGTDLLYIEGGGYLGAAYSFRRKTWRGTAYAYAMGVLNYDIPGIKYKRRFEYRYGTSVDI</sequence>
<feature type="compositionally biased region" description="Low complexity" evidence="2">
    <location>
        <begin position="651"/>
        <end position="664"/>
    </location>
</feature>
<dbReference type="PANTHER" id="PTHR32305">
    <property type="match status" value="1"/>
</dbReference>
<dbReference type="SUPFAM" id="SSF49899">
    <property type="entry name" value="Concanavalin A-like lectins/glucanases"/>
    <property type="match status" value="6"/>
</dbReference>
<reference evidence="5 6" key="1">
    <citation type="submission" date="2016-01" db="EMBL/GenBank/DDBJ databases">
        <title>High potential of lignocellulose degradation of a new Verrucomicrobia species.</title>
        <authorList>
            <person name="Wang Y."/>
            <person name="Shi Y."/>
            <person name="Qiu Z."/>
            <person name="Liu S."/>
            <person name="Yang H."/>
        </authorList>
    </citation>
    <scope>NUCLEOTIDE SEQUENCE [LARGE SCALE GENOMIC DNA]</scope>
    <source>
        <strain evidence="5 6">TSB47</strain>
    </source>
</reference>
<organism evidence="5 6">
    <name type="scientific">Termitidicoccus mucosus</name>
    <dbReference type="NCBI Taxonomy" id="1184151"/>
    <lineage>
        <taxon>Bacteria</taxon>
        <taxon>Pseudomonadati</taxon>
        <taxon>Verrucomicrobiota</taxon>
        <taxon>Opitutia</taxon>
        <taxon>Opitutales</taxon>
        <taxon>Opitutaceae</taxon>
        <taxon>Termitidicoccus</taxon>
    </lineage>
</organism>
<evidence type="ECO:0000259" key="3">
    <source>
        <dbReference type="PROSITE" id="PS50853"/>
    </source>
</evidence>
<feature type="domain" description="Fibronectin type-III" evidence="3">
    <location>
        <begin position="1483"/>
        <end position="1570"/>
    </location>
</feature>
<keyword evidence="1" id="KW-0677">Repeat</keyword>
<dbReference type="InterPro" id="IPR013320">
    <property type="entry name" value="ConA-like_dom_sf"/>
</dbReference>
<dbReference type="InterPro" id="IPR022385">
    <property type="entry name" value="Rhs_assc_core"/>
</dbReference>
<feature type="domain" description="Fibronectin type-III" evidence="3">
    <location>
        <begin position="535"/>
        <end position="624"/>
    </location>
</feature>
<feature type="compositionally biased region" description="Acidic residues" evidence="2">
    <location>
        <begin position="4779"/>
        <end position="4797"/>
    </location>
</feature>
<feature type="region of interest" description="Disordered" evidence="2">
    <location>
        <begin position="2233"/>
        <end position="2253"/>
    </location>
</feature>
<dbReference type="Gene3D" id="3.90.182.10">
    <property type="entry name" value="Toxin - Anthrax Protective Antigen,domain 1"/>
    <property type="match status" value="1"/>
</dbReference>
<proteinExistence type="predicted"/>
<feature type="compositionally biased region" description="Basic and acidic residues" evidence="2">
    <location>
        <begin position="4798"/>
        <end position="4817"/>
    </location>
</feature>
<feature type="compositionally biased region" description="Gly residues" evidence="2">
    <location>
        <begin position="4703"/>
        <end position="4716"/>
    </location>
</feature>
<dbReference type="InterPro" id="IPR059177">
    <property type="entry name" value="GH29D-like_dom"/>
</dbReference>
<dbReference type="Gene3D" id="2.60.40.10">
    <property type="entry name" value="Immunoglobulins"/>
    <property type="match status" value="12"/>
</dbReference>